<evidence type="ECO:0008006" key="8">
    <source>
        <dbReference type="Google" id="ProtNLM"/>
    </source>
</evidence>
<proteinExistence type="predicted"/>
<dbReference type="Gene3D" id="1.20.120.1630">
    <property type="match status" value="1"/>
</dbReference>
<sequence>MSSDVWFWVQLACAASGFPGALMYLIYFRYRERRRRKGLPPKNMIPVLHLLGIPTGHIWLVMPWLPQVRSGSSETVWTMFSSGSNAMMVGMIGVLLALAGGYYCFRFVRTNFAVTMQDYSIPTELLRTGIYGQLRHPGVVAMFFLISGLCLATGALYTLLMLPLLVPMLWMTTYIEESEVLLPRFGDAYREYMDAVSGFWCRQASVGLALFVFAIGLLGFNEYGGIVGRLSHGLGGTVNLSYGKAVSGWMCQL</sequence>
<evidence type="ECO:0000256" key="2">
    <source>
        <dbReference type="ARBA" id="ARBA00022692"/>
    </source>
</evidence>
<dbReference type="OrthoDB" id="941586at2"/>
<evidence type="ECO:0000256" key="4">
    <source>
        <dbReference type="ARBA" id="ARBA00023136"/>
    </source>
</evidence>
<keyword evidence="7" id="KW-1185">Reference proteome</keyword>
<dbReference type="RefSeq" id="WP_015414535.1">
    <property type="nucleotide sequence ID" value="NC_020409.1"/>
</dbReference>
<dbReference type="EMBL" id="FO203427">
    <property type="protein sequence ID" value="CCH48487.1"/>
    <property type="molecule type" value="Genomic_DNA"/>
</dbReference>
<dbReference type="HOGENOM" id="CLU_1244412_0_0_7"/>
<evidence type="ECO:0000256" key="1">
    <source>
        <dbReference type="ARBA" id="ARBA00004127"/>
    </source>
</evidence>
<keyword evidence="4 5" id="KW-0472">Membrane</keyword>
<dbReference type="PATRIC" id="fig|879567.3.peg.1296"/>
<feature type="transmembrane region" description="Helical" evidence="5">
    <location>
        <begin position="86"/>
        <end position="105"/>
    </location>
</feature>
<dbReference type="Pfam" id="PF04191">
    <property type="entry name" value="PEMT"/>
    <property type="match status" value="1"/>
</dbReference>
<accession>M1WRS9</accession>
<feature type="transmembrane region" description="Helical" evidence="5">
    <location>
        <begin position="203"/>
        <end position="220"/>
    </location>
</feature>
<dbReference type="InterPro" id="IPR007318">
    <property type="entry name" value="Phopholipid_MeTrfase"/>
</dbReference>
<dbReference type="AlphaFoldDB" id="M1WRS9"/>
<organism evidence="6 7">
    <name type="scientific">Pseudodesulfovibrio piezophilus (strain DSM 21447 / JCM 15486 / C1TLV30)</name>
    <name type="common">Desulfovibrio piezophilus</name>
    <dbReference type="NCBI Taxonomy" id="1322246"/>
    <lineage>
        <taxon>Bacteria</taxon>
        <taxon>Pseudomonadati</taxon>
        <taxon>Thermodesulfobacteriota</taxon>
        <taxon>Desulfovibrionia</taxon>
        <taxon>Desulfovibrionales</taxon>
        <taxon>Desulfovibrionaceae</taxon>
    </lineage>
</organism>
<dbReference type="Proteomes" id="UP000011724">
    <property type="component" value="Chromosome"/>
</dbReference>
<reference evidence="6 7" key="1">
    <citation type="journal article" date="2013" name="PLoS ONE">
        <title>The first genomic and proteomic characterization of a deep-sea sulfate reducer: insights into the piezophilic lifestyle of Desulfovibrio piezophilus.</title>
        <authorList>
            <person name="Pradel N."/>
            <person name="Ji B."/>
            <person name="Gimenez G."/>
            <person name="Talla E."/>
            <person name="Lenoble P."/>
            <person name="Garel M."/>
            <person name="Tamburini C."/>
            <person name="Fourquet P."/>
            <person name="Lebrun R."/>
            <person name="Bertin P."/>
            <person name="Denis Y."/>
            <person name="Pophillat M."/>
            <person name="Barbe V."/>
            <person name="Ollivier B."/>
            <person name="Dolla A."/>
        </authorList>
    </citation>
    <scope>NUCLEOTIDE SEQUENCE [LARGE SCALE GENOMIC DNA]</scope>
    <source>
        <strain evidence="7">DSM 10523 / SB164P1</strain>
    </source>
</reference>
<feature type="transmembrane region" description="Helical" evidence="5">
    <location>
        <begin position="139"/>
        <end position="162"/>
    </location>
</feature>
<protein>
    <recommendedName>
        <fullName evidence="8">Isoprenylcysteine carboxylmethyltransferase family protein</fullName>
    </recommendedName>
</protein>
<dbReference type="STRING" id="1322246.BN4_11250"/>
<keyword evidence="3 5" id="KW-1133">Transmembrane helix</keyword>
<gene>
    <name evidence="6" type="ordered locus">BN4_11250</name>
</gene>
<evidence type="ECO:0000256" key="5">
    <source>
        <dbReference type="SAM" id="Phobius"/>
    </source>
</evidence>
<evidence type="ECO:0000313" key="6">
    <source>
        <dbReference type="EMBL" id="CCH48487.1"/>
    </source>
</evidence>
<comment type="subcellular location">
    <subcellularLocation>
        <location evidence="1">Endomembrane system</location>
        <topology evidence="1">Multi-pass membrane protein</topology>
    </subcellularLocation>
</comment>
<dbReference type="KEGG" id="dpi:BN4_11250"/>
<keyword evidence="2 5" id="KW-0812">Transmembrane</keyword>
<reference evidence="7" key="2">
    <citation type="journal article" date="2013" name="Stand. Genomic Sci.">
        <title>Complete genome sequence of Desulfocapsa sulfexigens, a marine deltaproteobacterium specialized in disproportionating inorganic sulfur compounds.</title>
        <authorList>
            <person name="Finster K.W."/>
            <person name="Kjeldsen K.U."/>
            <person name="Kube M."/>
            <person name="Reinhardt R."/>
            <person name="Mussmann M."/>
            <person name="Amann R."/>
            <person name="Schreiber L."/>
        </authorList>
    </citation>
    <scope>NUCLEOTIDE SEQUENCE [LARGE SCALE GENOMIC DNA]</scope>
    <source>
        <strain evidence="7">DSM 10523 / SB164P1</strain>
    </source>
</reference>
<feature type="transmembrane region" description="Helical" evidence="5">
    <location>
        <begin position="47"/>
        <end position="66"/>
    </location>
</feature>
<feature type="transmembrane region" description="Helical" evidence="5">
    <location>
        <begin position="6"/>
        <end position="27"/>
    </location>
</feature>
<evidence type="ECO:0000256" key="3">
    <source>
        <dbReference type="ARBA" id="ARBA00022989"/>
    </source>
</evidence>
<evidence type="ECO:0000313" key="7">
    <source>
        <dbReference type="Proteomes" id="UP000011724"/>
    </source>
</evidence>
<dbReference type="BioCyc" id="DPIE1322246:BN4_RS17085-MONOMER"/>
<name>M1WRS9_PSEP2</name>
<dbReference type="GO" id="GO:0012505">
    <property type="term" value="C:endomembrane system"/>
    <property type="evidence" value="ECO:0007669"/>
    <property type="project" value="UniProtKB-SubCell"/>
</dbReference>